<gene>
    <name evidence="1" type="ORF">LSG31_18165</name>
</gene>
<accession>A0ABY4CKT5</accession>
<keyword evidence="2" id="KW-1185">Reference proteome</keyword>
<dbReference type="EMBL" id="CP089291">
    <property type="protein sequence ID" value="UOF89778.1"/>
    <property type="molecule type" value="Genomic_DNA"/>
</dbReference>
<dbReference type="RefSeq" id="WP_347436469.1">
    <property type="nucleotide sequence ID" value="NZ_CP089291.1"/>
</dbReference>
<evidence type="ECO:0000313" key="1">
    <source>
        <dbReference type="EMBL" id="UOF89778.1"/>
    </source>
</evidence>
<dbReference type="Proteomes" id="UP000830167">
    <property type="component" value="Chromosome"/>
</dbReference>
<name>A0ABY4CKT5_9BACL</name>
<evidence type="ECO:0008006" key="3">
    <source>
        <dbReference type="Google" id="ProtNLM"/>
    </source>
</evidence>
<protein>
    <recommendedName>
        <fullName evidence="3">RNHCP domain-containing protein</fullName>
    </recommendedName>
</protein>
<reference evidence="1" key="1">
    <citation type="submission" date="2021-12" db="EMBL/GenBank/DDBJ databases">
        <title>Alicyclobacillaceae gen. nov., sp. nov., isolated from chalcocite enrichment system.</title>
        <authorList>
            <person name="Jiang Z."/>
        </authorList>
    </citation>
    <scope>NUCLEOTIDE SEQUENCE</scope>
    <source>
        <strain evidence="1">MYW30-H2</strain>
    </source>
</reference>
<organism evidence="1 2">
    <name type="scientific">Fodinisporobacter ferrooxydans</name>
    <dbReference type="NCBI Taxonomy" id="2901836"/>
    <lineage>
        <taxon>Bacteria</taxon>
        <taxon>Bacillati</taxon>
        <taxon>Bacillota</taxon>
        <taxon>Bacilli</taxon>
        <taxon>Bacillales</taxon>
        <taxon>Alicyclobacillaceae</taxon>
        <taxon>Fodinisporobacter</taxon>
    </lineage>
</organism>
<sequence>MDVICPICNGLQTLETTCPRCLEQLQNMGPVIDWLGPYAPYENDWILKVKGNMENAVCVHLFSCGRCGYDIRIPIAAMQA</sequence>
<evidence type="ECO:0000313" key="2">
    <source>
        <dbReference type="Proteomes" id="UP000830167"/>
    </source>
</evidence>
<proteinExistence type="predicted"/>